<gene>
    <name evidence="2" type="ORF">COB11_06430</name>
</gene>
<comment type="caution">
    <text evidence="2">The sequence shown here is derived from an EMBL/GenBank/DDBJ whole genome shotgun (WGS) entry which is preliminary data.</text>
</comment>
<dbReference type="Pfam" id="PF00561">
    <property type="entry name" value="Abhydrolase_1"/>
    <property type="match status" value="1"/>
</dbReference>
<evidence type="ECO:0000313" key="3">
    <source>
        <dbReference type="Proteomes" id="UP000217838"/>
    </source>
</evidence>
<reference evidence="3" key="1">
    <citation type="submission" date="2017-08" db="EMBL/GenBank/DDBJ databases">
        <title>A dynamic microbial community with high functional redundancy inhabits the cold, oxic subseafloor aquifer.</title>
        <authorList>
            <person name="Tully B.J."/>
            <person name="Wheat C.G."/>
            <person name="Glazer B.T."/>
            <person name="Huber J.A."/>
        </authorList>
    </citation>
    <scope>NUCLEOTIDE SEQUENCE [LARGE SCALE GENOMIC DNA]</scope>
</reference>
<dbReference type="Gene3D" id="3.40.50.1820">
    <property type="entry name" value="alpha/beta hydrolase"/>
    <property type="match status" value="1"/>
</dbReference>
<evidence type="ECO:0000259" key="1">
    <source>
        <dbReference type="Pfam" id="PF00561"/>
    </source>
</evidence>
<dbReference type="InterPro" id="IPR029058">
    <property type="entry name" value="AB_hydrolase_fold"/>
</dbReference>
<dbReference type="InterPro" id="IPR000073">
    <property type="entry name" value="AB_hydrolase_1"/>
</dbReference>
<dbReference type="AlphaFoldDB" id="A0A2A4YDG7"/>
<organism evidence="2 3">
    <name type="scientific">Aerophobetes bacterium</name>
    <dbReference type="NCBI Taxonomy" id="2030807"/>
    <lineage>
        <taxon>Bacteria</taxon>
        <taxon>Candidatus Aerophobota</taxon>
    </lineage>
</organism>
<dbReference type="InterPro" id="IPR050471">
    <property type="entry name" value="AB_hydrolase"/>
</dbReference>
<dbReference type="PANTHER" id="PTHR43433">
    <property type="entry name" value="HYDROLASE, ALPHA/BETA FOLD FAMILY PROTEIN"/>
    <property type="match status" value="1"/>
</dbReference>
<accession>A0A2A4YDG7</accession>
<evidence type="ECO:0000313" key="2">
    <source>
        <dbReference type="EMBL" id="PCI92876.1"/>
    </source>
</evidence>
<feature type="domain" description="AB hydrolase-1" evidence="1">
    <location>
        <begin position="32"/>
        <end position="257"/>
    </location>
</feature>
<dbReference type="EMBL" id="NVUU01000081">
    <property type="protein sequence ID" value="PCI92876.1"/>
    <property type="molecule type" value="Genomic_DNA"/>
</dbReference>
<sequence length="295" mass="33192">MKRTIKPTIRVIPSGGLELYTEAFGSPKSVCLLLISGAMAPGDFWSDGFCKLASKHYYVIRYDHRDIGRSSAVDFRKHPYALKDLARDAINILAAYDLKKAHFVGHAMGGHICQHIALEHPARALSISPISSGPIAKTKIDEIPLTEGEELVISHTWKLFTERKDGESLEDKTKGFMEIWKYLNGDFPFDEALAKTYTKRLLRSPVQLIAPGNNHEMIMRDASSGKEGVIEQIRTPTHVIHGNRDPIALPRYGRAIGVSVPDAWLDMIDGMGHMFFNKDLERKIFNIIHLYIDQL</sequence>
<name>A0A2A4YDG7_UNCAE</name>
<proteinExistence type="predicted"/>
<dbReference type="SUPFAM" id="SSF53474">
    <property type="entry name" value="alpha/beta-Hydrolases"/>
    <property type="match status" value="1"/>
</dbReference>
<protein>
    <recommendedName>
        <fullName evidence="1">AB hydrolase-1 domain-containing protein</fullName>
    </recommendedName>
</protein>
<dbReference type="PANTHER" id="PTHR43433:SF5">
    <property type="entry name" value="AB HYDROLASE-1 DOMAIN-CONTAINING PROTEIN"/>
    <property type="match status" value="1"/>
</dbReference>
<dbReference type="Proteomes" id="UP000217838">
    <property type="component" value="Unassembled WGS sequence"/>
</dbReference>